<reference evidence="3 4" key="1">
    <citation type="submission" date="2020-03" db="EMBL/GenBank/DDBJ databases">
        <title>WGS of actinomycetes isolated from Thailand.</title>
        <authorList>
            <person name="Thawai C."/>
        </authorList>
    </citation>
    <scope>NUCLEOTIDE SEQUENCE [LARGE SCALE GENOMIC DNA]</scope>
    <source>
        <strain evidence="3 4">PLAI 1-29</strain>
    </source>
</reference>
<dbReference type="InterPro" id="IPR052345">
    <property type="entry name" value="Rad_response_metalloprotease"/>
</dbReference>
<dbReference type="Gene3D" id="1.10.260.40">
    <property type="entry name" value="lambda repressor-like DNA-binding domains"/>
    <property type="match status" value="1"/>
</dbReference>
<dbReference type="Gene3D" id="1.10.10.2910">
    <property type="match status" value="1"/>
</dbReference>
<evidence type="ECO:0000313" key="4">
    <source>
        <dbReference type="Proteomes" id="UP000695264"/>
    </source>
</evidence>
<organism evidence="3 4">
    <name type="scientific">Streptomyces zingiberis</name>
    <dbReference type="NCBI Taxonomy" id="2053010"/>
    <lineage>
        <taxon>Bacteria</taxon>
        <taxon>Bacillati</taxon>
        <taxon>Actinomycetota</taxon>
        <taxon>Actinomycetes</taxon>
        <taxon>Kitasatosporales</taxon>
        <taxon>Streptomycetaceae</taxon>
        <taxon>Streptomyces</taxon>
    </lineage>
</organism>
<dbReference type="SUPFAM" id="SSF47413">
    <property type="entry name" value="lambda repressor-like DNA-binding domains"/>
    <property type="match status" value="1"/>
</dbReference>
<feature type="domain" description="HTH cro/C1-type" evidence="2">
    <location>
        <begin position="16"/>
        <end position="68"/>
    </location>
</feature>
<dbReference type="PANTHER" id="PTHR43236:SF1">
    <property type="entry name" value="BLL7220 PROTEIN"/>
    <property type="match status" value="1"/>
</dbReference>
<dbReference type="PANTHER" id="PTHR43236">
    <property type="entry name" value="ANTITOXIN HIGA1"/>
    <property type="match status" value="1"/>
</dbReference>
<accession>A0ABX1C5T2</accession>
<comment type="caution">
    <text evidence="3">The sequence shown here is derived from an EMBL/GenBank/DDBJ whole genome shotgun (WGS) entry which is preliminary data.</text>
</comment>
<keyword evidence="4" id="KW-1185">Reference proteome</keyword>
<evidence type="ECO:0000256" key="1">
    <source>
        <dbReference type="ARBA" id="ARBA00007227"/>
    </source>
</evidence>
<dbReference type="InterPro" id="IPR010982">
    <property type="entry name" value="Lambda_DNA-bd_dom_sf"/>
</dbReference>
<dbReference type="EMBL" id="JAATEN010000020">
    <property type="protein sequence ID" value="NJQ03039.1"/>
    <property type="molecule type" value="Genomic_DNA"/>
</dbReference>
<protein>
    <submittedName>
        <fullName evidence="3">ImmA/IrrE family metallo-endopeptidase</fullName>
    </submittedName>
</protein>
<dbReference type="Proteomes" id="UP000695264">
    <property type="component" value="Unassembled WGS sequence"/>
</dbReference>
<dbReference type="PROSITE" id="PS50943">
    <property type="entry name" value="HTH_CROC1"/>
    <property type="match status" value="1"/>
</dbReference>
<dbReference type="SMART" id="SM00530">
    <property type="entry name" value="HTH_XRE"/>
    <property type="match status" value="1"/>
</dbReference>
<proteinExistence type="inferred from homology"/>
<name>A0ABX1C5T2_9ACTN</name>
<dbReference type="CDD" id="cd00093">
    <property type="entry name" value="HTH_XRE"/>
    <property type="match status" value="1"/>
</dbReference>
<dbReference type="InterPro" id="IPR001387">
    <property type="entry name" value="Cro/C1-type_HTH"/>
</dbReference>
<dbReference type="Pfam" id="PF01381">
    <property type="entry name" value="HTH_3"/>
    <property type="match status" value="1"/>
</dbReference>
<evidence type="ECO:0000259" key="2">
    <source>
        <dbReference type="PROSITE" id="PS50943"/>
    </source>
</evidence>
<gene>
    <name evidence="3" type="ORF">HCK00_21490</name>
</gene>
<dbReference type="InterPro" id="IPR010359">
    <property type="entry name" value="IrrE_HExxH"/>
</dbReference>
<dbReference type="Pfam" id="PF06114">
    <property type="entry name" value="Peptidase_M78"/>
    <property type="match status" value="1"/>
</dbReference>
<comment type="similarity">
    <text evidence="1">Belongs to the short-chain fatty acyl-CoA assimilation regulator (ScfR) family.</text>
</comment>
<evidence type="ECO:0000313" key="3">
    <source>
        <dbReference type="EMBL" id="NJQ03039.1"/>
    </source>
</evidence>
<sequence>MGSVTSWQDIGARLGEARRAIGLTQEQLAEKVGLDPLAVSHIESGASRVGAVELTRLADSLELPVDYFLVSPPSVLSHRMPMEENESDATRSAFRTQALLGSWLRDVRQLVDLGFLPRRKPWTYPEKREGAGAYLDYLDAARWVRGELGNPDDPLGPMVDVCAEAGQWPLVAQIPGDGASLIDGDIAVSIISVRGEPGRRRATAAHELGHLVMGDAYSNDLGVHVSVEERERAIERFAAELLLPVTAIQRNWSSGKEPRDQLMTLAARYRVSWTLALAQAERARVIDMPSRNALMARTPTRAEFLQALGWTPEPDLQSIRVAPAYATAVLDALKGGKVTRARAAEMLHGQVGQDDLPSQNEVDH</sequence>